<comment type="caution">
    <text evidence="1">The sequence shown here is derived from an EMBL/GenBank/DDBJ whole genome shotgun (WGS) entry which is preliminary data.</text>
</comment>
<name>A0AAW2G769_9HYME</name>
<proteinExistence type="predicted"/>
<evidence type="ECO:0000313" key="1">
    <source>
        <dbReference type="EMBL" id="KAL0124044.1"/>
    </source>
</evidence>
<accession>A0AAW2G769</accession>
<gene>
    <name evidence="1" type="ORF">PUN28_006084</name>
</gene>
<dbReference type="AlphaFoldDB" id="A0AAW2G769"/>
<keyword evidence="2" id="KW-1185">Reference proteome</keyword>
<sequence length="71" mass="7639">MTLSEPILGAWVRMWCLPATLRDFPSQLPEPVGSKAPAFAGDAKLSLLVRKANMDVSLPCNAQGHPPPVSR</sequence>
<organism evidence="1 2">
    <name type="scientific">Cardiocondyla obscurior</name>
    <dbReference type="NCBI Taxonomy" id="286306"/>
    <lineage>
        <taxon>Eukaryota</taxon>
        <taxon>Metazoa</taxon>
        <taxon>Ecdysozoa</taxon>
        <taxon>Arthropoda</taxon>
        <taxon>Hexapoda</taxon>
        <taxon>Insecta</taxon>
        <taxon>Pterygota</taxon>
        <taxon>Neoptera</taxon>
        <taxon>Endopterygota</taxon>
        <taxon>Hymenoptera</taxon>
        <taxon>Apocrita</taxon>
        <taxon>Aculeata</taxon>
        <taxon>Formicoidea</taxon>
        <taxon>Formicidae</taxon>
        <taxon>Myrmicinae</taxon>
        <taxon>Cardiocondyla</taxon>
    </lineage>
</organism>
<evidence type="ECO:0000313" key="2">
    <source>
        <dbReference type="Proteomes" id="UP001430953"/>
    </source>
</evidence>
<protein>
    <submittedName>
        <fullName evidence="1">Uncharacterized protein</fullName>
    </submittedName>
</protein>
<dbReference type="Proteomes" id="UP001430953">
    <property type="component" value="Unassembled WGS sequence"/>
</dbReference>
<reference evidence="1 2" key="1">
    <citation type="submission" date="2023-03" db="EMBL/GenBank/DDBJ databases">
        <title>High recombination rates correlate with genetic variation in Cardiocondyla obscurior ants.</title>
        <authorList>
            <person name="Errbii M."/>
        </authorList>
    </citation>
    <scope>NUCLEOTIDE SEQUENCE [LARGE SCALE GENOMIC DNA]</scope>
    <source>
        <strain evidence="1">Alpha-2009</strain>
        <tissue evidence="1">Whole body</tissue>
    </source>
</reference>
<dbReference type="EMBL" id="JADYXP020000005">
    <property type="protein sequence ID" value="KAL0124044.1"/>
    <property type="molecule type" value="Genomic_DNA"/>
</dbReference>